<sequence length="407" mass="43134">MNIFESFKMATQTLVANKLRSGLTMLGIIIGNASVIGMIGVGEGTQILATDQFKSLGPNTLFILPGSPKAQNIRSGGVPPTLVLSDARAIARQVPSVSGVAPVLQNSFVVSYQNITTTSIIQGTTREFPAVRNFAVSRGRFINDLDVKEDKQVAMLGTDIAQRLFGNMNPLGKQIRIKDLSFEVVGLMEEKGTSFGSNQDDTVFVPITTMSKRIIGRTSPFGLRVSLISVSAKDSESMDAAEFQITNLLRRRHKIVGEDDFTVRNQKDALTIVSTITGALTLLLGAIAGISLLVGGIGVMNIMLVSVTERTQEIGLRKAIGATQNDILTQFTIEAIILSVVGGIIGTLIGVGGIILVRNFSPLKTAAISPSAIVLAVSVSGGIGLFFGVVPARQAARLDPIEALRSV</sequence>
<dbReference type="InterPro" id="IPR025857">
    <property type="entry name" value="MacB_PCD"/>
</dbReference>
<evidence type="ECO:0000259" key="8">
    <source>
        <dbReference type="Pfam" id="PF02687"/>
    </source>
</evidence>
<dbReference type="EMBL" id="PVWO01000227">
    <property type="protein sequence ID" value="PSB54865.1"/>
    <property type="molecule type" value="Genomic_DNA"/>
</dbReference>
<dbReference type="PANTHER" id="PTHR30572:SF4">
    <property type="entry name" value="ABC TRANSPORTER PERMEASE YTRF"/>
    <property type="match status" value="1"/>
</dbReference>
<dbReference type="Pfam" id="PF02687">
    <property type="entry name" value="FtsX"/>
    <property type="match status" value="1"/>
</dbReference>
<reference evidence="10 11" key="1">
    <citation type="submission" date="2018-03" db="EMBL/GenBank/DDBJ databases">
        <title>The ancient ancestry and fast evolution of plastids.</title>
        <authorList>
            <person name="Moore K.R."/>
            <person name="Magnabosco C."/>
            <person name="Momper L."/>
            <person name="Gold D.A."/>
            <person name="Bosak T."/>
            <person name="Fournier G.P."/>
        </authorList>
    </citation>
    <scope>NUCLEOTIDE SEQUENCE [LARGE SCALE GENOMIC DNA]</scope>
    <source>
        <strain evidence="10 11">CCALA 037</strain>
    </source>
</reference>
<feature type="transmembrane region" description="Helical" evidence="7">
    <location>
        <begin position="282"/>
        <end position="307"/>
    </location>
</feature>
<proteinExistence type="inferred from homology"/>
<keyword evidence="3 7" id="KW-0812">Transmembrane</keyword>
<gene>
    <name evidence="10" type="ORF">C7B77_16835</name>
</gene>
<evidence type="ECO:0000313" key="11">
    <source>
        <dbReference type="Proteomes" id="UP000238937"/>
    </source>
</evidence>
<evidence type="ECO:0000256" key="6">
    <source>
        <dbReference type="ARBA" id="ARBA00038076"/>
    </source>
</evidence>
<name>A0A2T1GBY6_9CYAN</name>
<evidence type="ECO:0000256" key="5">
    <source>
        <dbReference type="ARBA" id="ARBA00023136"/>
    </source>
</evidence>
<dbReference type="Pfam" id="PF12704">
    <property type="entry name" value="MacB_PCD"/>
    <property type="match status" value="1"/>
</dbReference>
<feature type="transmembrane region" description="Helical" evidence="7">
    <location>
        <begin position="21"/>
        <end position="42"/>
    </location>
</feature>
<protein>
    <submittedName>
        <fullName evidence="10">ABC transporter permease</fullName>
    </submittedName>
</protein>
<keyword evidence="2" id="KW-1003">Cell membrane</keyword>
<feature type="transmembrane region" description="Helical" evidence="7">
    <location>
        <begin position="328"/>
        <end position="356"/>
    </location>
</feature>
<feature type="transmembrane region" description="Helical" evidence="7">
    <location>
        <begin position="368"/>
        <end position="390"/>
    </location>
</feature>
<dbReference type="OrthoDB" id="9770099at2"/>
<keyword evidence="11" id="KW-1185">Reference proteome</keyword>
<dbReference type="InterPro" id="IPR050250">
    <property type="entry name" value="Macrolide_Exporter_MacB"/>
</dbReference>
<evidence type="ECO:0000256" key="3">
    <source>
        <dbReference type="ARBA" id="ARBA00022692"/>
    </source>
</evidence>
<comment type="subcellular location">
    <subcellularLocation>
        <location evidence="1">Cell membrane</location>
        <topology evidence="1">Multi-pass membrane protein</topology>
    </subcellularLocation>
</comment>
<dbReference type="GO" id="GO:0005886">
    <property type="term" value="C:plasma membrane"/>
    <property type="evidence" value="ECO:0007669"/>
    <property type="project" value="UniProtKB-SubCell"/>
</dbReference>
<dbReference type="Proteomes" id="UP000238937">
    <property type="component" value="Unassembled WGS sequence"/>
</dbReference>
<evidence type="ECO:0000256" key="1">
    <source>
        <dbReference type="ARBA" id="ARBA00004651"/>
    </source>
</evidence>
<comment type="similarity">
    <text evidence="6">Belongs to the ABC-4 integral membrane protein family.</text>
</comment>
<feature type="domain" description="MacB-like periplasmic core" evidence="9">
    <location>
        <begin position="21"/>
        <end position="247"/>
    </location>
</feature>
<dbReference type="InterPro" id="IPR003838">
    <property type="entry name" value="ABC3_permease_C"/>
</dbReference>
<dbReference type="PANTHER" id="PTHR30572">
    <property type="entry name" value="MEMBRANE COMPONENT OF TRANSPORTER-RELATED"/>
    <property type="match status" value="1"/>
</dbReference>
<dbReference type="AlphaFoldDB" id="A0A2T1GBY6"/>
<keyword evidence="5 7" id="KW-0472">Membrane</keyword>
<keyword evidence="4 7" id="KW-1133">Transmembrane helix</keyword>
<dbReference type="GO" id="GO:0022857">
    <property type="term" value="F:transmembrane transporter activity"/>
    <property type="evidence" value="ECO:0007669"/>
    <property type="project" value="TreeGrafter"/>
</dbReference>
<feature type="domain" description="ABC3 transporter permease C-terminal" evidence="8">
    <location>
        <begin position="286"/>
        <end position="400"/>
    </location>
</feature>
<evidence type="ECO:0000256" key="2">
    <source>
        <dbReference type="ARBA" id="ARBA00022475"/>
    </source>
</evidence>
<accession>A0A2T1GBY6</accession>
<organism evidence="10 11">
    <name type="scientific">Chamaesiphon polymorphus CCALA 037</name>
    <dbReference type="NCBI Taxonomy" id="2107692"/>
    <lineage>
        <taxon>Bacteria</taxon>
        <taxon>Bacillati</taxon>
        <taxon>Cyanobacteriota</taxon>
        <taxon>Cyanophyceae</taxon>
        <taxon>Gomontiellales</taxon>
        <taxon>Chamaesiphonaceae</taxon>
        <taxon>Chamaesiphon</taxon>
    </lineage>
</organism>
<evidence type="ECO:0000313" key="10">
    <source>
        <dbReference type="EMBL" id="PSB54865.1"/>
    </source>
</evidence>
<evidence type="ECO:0000256" key="4">
    <source>
        <dbReference type="ARBA" id="ARBA00022989"/>
    </source>
</evidence>
<dbReference type="RefSeq" id="WP_106307222.1">
    <property type="nucleotide sequence ID" value="NZ_PVWO01000227.1"/>
</dbReference>
<comment type="caution">
    <text evidence="10">The sequence shown here is derived from an EMBL/GenBank/DDBJ whole genome shotgun (WGS) entry which is preliminary data.</text>
</comment>
<evidence type="ECO:0000256" key="7">
    <source>
        <dbReference type="SAM" id="Phobius"/>
    </source>
</evidence>
<evidence type="ECO:0000259" key="9">
    <source>
        <dbReference type="Pfam" id="PF12704"/>
    </source>
</evidence>